<keyword evidence="5" id="KW-1185">Reference proteome</keyword>
<feature type="transmembrane region" description="Helical" evidence="2">
    <location>
        <begin position="110"/>
        <end position="131"/>
    </location>
</feature>
<keyword evidence="2" id="KW-0812">Transmembrane</keyword>
<evidence type="ECO:0000256" key="2">
    <source>
        <dbReference type="SAM" id="Phobius"/>
    </source>
</evidence>
<evidence type="ECO:0000313" key="3">
    <source>
        <dbReference type="EMBL" id="KFB35754.1"/>
    </source>
</evidence>
<dbReference type="VEuPathDB" id="VectorBase:ASIC002657"/>
<reference evidence="4" key="2">
    <citation type="submission" date="2020-05" db="UniProtKB">
        <authorList>
            <consortium name="EnsemblMetazoa"/>
        </authorList>
    </citation>
    <scope>IDENTIFICATION</scope>
</reference>
<feature type="compositionally biased region" description="Polar residues" evidence="1">
    <location>
        <begin position="10"/>
        <end position="35"/>
    </location>
</feature>
<dbReference type="EMBL" id="ATLV01010841">
    <property type="status" value="NOT_ANNOTATED_CDS"/>
    <property type="molecule type" value="Genomic_DNA"/>
</dbReference>
<protein>
    <submittedName>
        <fullName evidence="3 4">Plasma membrane calcium-transporting ATPase 1 isoform X1</fullName>
    </submittedName>
</protein>
<dbReference type="Proteomes" id="UP000030765">
    <property type="component" value="Unassembled WGS sequence"/>
</dbReference>
<evidence type="ECO:0000313" key="4">
    <source>
        <dbReference type="EnsemblMetazoa" id="ASIC002657-PA"/>
    </source>
</evidence>
<name>A0A084VCR0_ANOSI</name>
<evidence type="ECO:0000313" key="5">
    <source>
        <dbReference type="Proteomes" id="UP000030765"/>
    </source>
</evidence>
<gene>
    <name evidence="3" type="ORF">ZHAS_00002657</name>
</gene>
<dbReference type="EMBL" id="KE524620">
    <property type="protein sequence ID" value="KFB35754.1"/>
    <property type="molecule type" value="Genomic_DNA"/>
</dbReference>
<keyword evidence="2" id="KW-1133">Transmembrane helix</keyword>
<keyword evidence="2" id="KW-0472">Membrane</keyword>
<feature type="region of interest" description="Disordered" evidence="1">
    <location>
        <begin position="1"/>
        <end position="40"/>
    </location>
</feature>
<organism evidence="3">
    <name type="scientific">Anopheles sinensis</name>
    <name type="common">Mosquito</name>
    <dbReference type="NCBI Taxonomy" id="74873"/>
    <lineage>
        <taxon>Eukaryota</taxon>
        <taxon>Metazoa</taxon>
        <taxon>Ecdysozoa</taxon>
        <taxon>Arthropoda</taxon>
        <taxon>Hexapoda</taxon>
        <taxon>Insecta</taxon>
        <taxon>Pterygota</taxon>
        <taxon>Neoptera</taxon>
        <taxon>Endopterygota</taxon>
        <taxon>Diptera</taxon>
        <taxon>Nematocera</taxon>
        <taxon>Culicoidea</taxon>
        <taxon>Culicidae</taxon>
        <taxon>Anophelinae</taxon>
        <taxon>Anopheles</taxon>
    </lineage>
</organism>
<proteinExistence type="predicted"/>
<dbReference type="EnsemblMetazoa" id="ASIC002657-RA">
    <property type="protein sequence ID" value="ASIC002657-PA"/>
    <property type="gene ID" value="ASIC002657"/>
</dbReference>
<dbReference type="AlphaFoldDB" id="A0A084VCR0"/>
<accession>A0A084VCR0</accession>
<sequence length="141" mass="15389">MNPRRGGWGSSESLASWSGQARTTDSRSQARQTLRPQRRSRFAVGAPCSCHTHTYDYMHTLAAPWWALYSNVRTRWNPVLGSPWRRPASSRDVLGAMICSKFLGLVPVRLPTGAVLLLLLTFASAAAAALGSQGFPSLFLG</sequence>
<evidence type="ECO:0000256" key="1">
    <source>
        <dbReference type="SAM" id="MobiDB-lite"/>
    </source>
</evidence>
<reference evidence="3 5" key="1">
    <citation type="journal article" date="2014" name="BMC Genomics">
        <title>Genome sequence of Anopheles sinensis provides insight into genetics basis of mosquito competence for malaria parasites.</title>
        <authorList>
            <person name="Zhou D."/>
            <person name="Zhang D."/>
            <person name="Ding G."/>
            <person name="Shi L."/>
            <person name="Hou Q."/>
            <person name="Ye Y."/>
            <person name="Xu Y."/>
            <person name="Zhou H."/>
            <person name="Xiong C."/>
            <person name="Li S."/>
            <person name="Yu J."/>
            <person name="Hong S."/>
            <person name="Yu X."/>
            <person name="Zou P."/>
            <person name="Chen C."/>
            <person name="Chang X."/>
            <person name="Wang W."/>
            <person name="Lv Y."/>
            <person name="Sun Y."/>
            <person name="Ma L."/>
            <person name="Shen B."/>
            <person name="Zhu C."/>
        </authorList>
    </citation>
    <scope>NUCLEOTIDE SEQUENCE [LARGE SCALE GENOMIC DNA]</scope>
</reference>